<reference evidence="1" key="1">
    <citation type="submission" date="2018-02" db="EMBL/GenBank/DDBJ databases">
        <title>The genomes of Aspergillus section Nigri reveals drivers in fungal speciation.</title>
        <authorList>
            <consortium name="DOE Joint Genome Institute"/>
            <person name="Vesth T.C."/>
            <person name="Nybo J."/>
            <person name="Theobald S."/>
            <person name="Brandl J."/>
            <person name="Frisvad J.C."/>
            <person name="Nielsen K.F."/>
            <person name="Lyhne E.K."/>
            <person name="Kogle M.E."/>
            <person name="Kuo A."/>
            <person name="Riley R."/>
            <person name="Clum A."/>
            <person name="Nolan M."/>
            <person name="Lipzen A."/>
            <person name="Salamov A."/>
            <person name="Henrissat B."/>
            <person name="Wiebenga A."/>
            <person name="De vries R.P."/>
            <person name="Grigoriev I.V."/>
            <person name="Mortensen U.H."/>
            <person name="Andersen M.R."/>
            <person name="Baker S.E."/>
        </authorList>
    </citation>
    <scope>NUCLEOTIDE SEQUENCE</scope>
    <source>
        <strain evidence="1">CBS 621.78</strain>
    </source>
</reference>
<name>A0ACD1G4K4_9EURO</name>
<protein>
    <submittedName>
        <fullName evidence="1">Uncharacterized protein</fullName>
    </submittedName>
</protein>
<organism evidence="1 2">
    <name type="scientific">Aspergillus brunneoviolaceus CBS 621.78</name>
    <dbReference type="NCBI Taxonomy" id="1450534"/>
    <lineage>
        <taxon>Eukaryota</taxon>
        <taxon>Fungi</taxon>
        <taxon>Dikarya</taxon>
        <taxon>Ascomycota</taxon>
        <taxon>Pezizomycotina</taxon>
        <taxon>Eurotiomycetes</taxon>
        <taxon>Eurotiomycetidae</taxon>
        <taxon>Eurotiales</taxon>
        <taxon>Aspergillaceae</taxon>
        <taxon>Aspergillus</taxon>
        <taxon>Aspergillus subgen. Circumdati</taxon>
    </lineage>
</organism>
<dbReference type="Proteomes" id="UP000249057">
    <property type="component" value="Unassembled WGS sequence"/>
</dbReference>
<proteinExistence type="predicted"/>
<evidence type="ECO:0000313" key="1">
    <source>
        <dbReference type="EMBL" id="RAH44107.1"/>
    </source>
</evidence>
<accession>A0ACD1G4K4</accession>
<keyword evidence="2" id="KW-1185">Reference proteome</keyword>
<sequence length="57" mass="6533">MLPQMIVLYFPVNSIAKTKTSSVPPLIFSDISTWDSKHFPSHQWQPPSETIELLGYQ</sequence>
<dbReference type="EMBL" id="KZ825356">
    <property type="protein sequence ID" value="RAH44107.1"/>
    <property type="molecule type" value="Genomic_DNA"/>
</dbReference>
<evidence type="ECO:0000313" key="2">
    <source>
        <dbReference type="Proteomes" id="UP000249057"/>
    </source>
</evidence>
<gene>
    <name evidence="1" type="ORF">BO95DRAFT_444439</name>
</gene>